<dbReference type="InterPro" id="IPR011705">
    <property type="entry name" value="BACK"/>
</dbReference>
<evidence type="ECO:0000256" key="1">
    <source>
        <dbReference type="SAM" id="MobiDB-lite"/>
    </source>
</evidence>
<sequence>MAALAQSSTSGGRKRPKVDGASVKPVVECKLRLDLQALYEDGSLSDVRLHVGLGPTPPSRTFACHRAILAASSTYFKAIFTSRCKETGMGDVTLQDVDPTVFEEIVRLCYGGPVRLDRTNVVRLMQSAEFYGISDLRDSCTAFFQQALSVEVYYELLDLAMTIRCDSAQQLCIRALAKDFSTAIDHAAFQRISGESLKAMLQDEALSVPREEEVLRALVTWLEQPAHGASASGAGADAEASAGDEPRARAAQSTLQPHDLDELLQLVRWPWLSSRVLCAVQDDHPCLTHGRALDRLLLQALRFHALPAEQRAALAAESTQYQPRPGLVQLGELLPDGLMTDMTFVWNVHGFASLTCESIYSPPISVNGNRWSIFMWPRRRSPQNGKETEWVSIYLNSVDVKSGLVDKLPSCAFELTVKNYKSSSLSITREYEHAFDSQEVDWGLSRFVQCSSITDPAAGFLNGGTLTIVCAVHQIADEDDGTDAAHPLPGNPMPINVA</sequence>
<dbReference type="Gene3D" id="3.30.710.10">
    <property type="entry name" value="Potassium Channel Kv1.1, Chain A"/>
    <property type="match status" value="1"/>
</dbReference>
<dbReference type="Proteomes" id="UP000751190">
    <property type="component" value="Unassembled WGS sequence"/>
</dbReference>
<comment type="caution">
    <text evidence="4">The sequence shown here is derived from an EMBL/GenBank/DDBJ whole genome shotgun (WGS) entry which is preliminary data.</text>
</comment>
<dbReference type="InterPro" id="IPR000210">
    <property type="entry name" value="BTB/POZ_dom"/>
</dbReference>
<dbReference type="InterPro" id="IPR008974">
    <property type="entry name" value="TRAF-like"/>
</dbReference>
<dbReference type="OMA" id="VWIRANI"/>
<dbReference type="PANTHER" id="PTHR24410:SF23">
    <property type="entry name" value="BTB DOMAIN-CONTAINING PROTEIN-RELATED"/>
    <property type="match status" value="1"/>
</dbReference>
<proteinExistence type="predicted"/>
<dbReference type="Pfam" id="PF22486">
    <property type="entry name" value="MATH_2"/>
    <property type="match status" value="1"/>
</dbReference>
<dbReference type="SMART" id="SM00225">
    <property type="entry name" value="BTB"/>
    <property type="match status" value="1"/>
</dbReference>
<dbReference type="Pfam" id="PF07707">
    <property type="entry name" value="BACK"/>
    <property type="match status" value="1"/>
</dbReference>
<evidence type="ECO:0000259" key="2">
    <source>
        <dbReference type="PROSITE" id="PS50097"/>
    </source>
</evidence>
<dbReference type="EMBL" id="JAGTXO010000006">
    <property type="protein sequence ID" value="KAG8467236.1"/>
    <property type="molecule type" value="Genomic_DNA"/>
</dbReference>
<organism evidence="4 5">
    <name type="scientific">Diacronema lutheri</name>
    <name type="common">Unicellular marine alga</name>
    <name type="synonym">Monochrysis lutheri</name>
    <dbReference type="NCBI Taxonomy" id="2081491"/>
    <lineage>
        <taxon>Eukaryota</taxon>
        <taxon>Haptista</taxon>
        <taxon>Haptophyta</taxon>
        <taxon>Pavlovophyceae</taxon>
        <taxon>Pavlovales</taxon>
        <taxon>Pavlovaceae</taxon>
        <taxon>Diacronema</taxon>
    </lineage>
</organism>
<keyword evidence="5" id="KW-1185">Reference proteome</keyword>
<dbReference type="SUPFAM" id="SSF54695">
    <property type="entry name" value="POZ domain"/>
    <property type="match status" value="1"/>
</dbReference>
<dbReference type="PANTHER" id="PTHR24410">
    <property type="entry name" value="HL07962P-RELATED"/>
    <property type="match status" value="1"/>
</dbReference>
<dbReference type="Gene3D" id="1.25.40.420">
    <property type="match status" value="1"/>
</dbReference>
<evidence type="ECO:0000313" key="5">
    <source>
        <dbReference type="Proteomes" id="UP000751190"/>
    </source>
</evidence>
<name>A0A8J5XQQ2_DIALT</name>
<dbReference type="Pfam" id="PF00651">
    <property type="entry name" value="BTB"/>
    <property type="match status" value="1"/>
</dbReference>
<reference evidence="4" key="1">
    <citation type="submission" date="2021-05" db="EMBL/GenBank/DDBJ databases">
        <title>The genome of the haptophyte Pavlova lutheri (Diacronema luteri, Pavlovales) - a model for lipid biosynthesis in eukaryotic algae.</title>
        <authorList>
            <person name="Hulatt C.J."/>
            <person name="Posewitz M.C."/>
        </authorList>
    </citation>
    <scope>NUCLEOTIDE SEQUENCE</scope>
    <source>
        <strain evidence="4">NIVA-4/92</strain>
    </source>
</reference>
<dbReference type="InterPro" id="IPR051481">
    <property type="entry name" value="BTB-POZ/Galectin-3-binding"/>
</dbReference>
<evidence type="ECO:0000313" key="4">
    <source>
        <dbReference type="EMBL" id="KAG8467236.1"/>
    </source>
</evidence>
<feature type="region of interest" description="Disordered" evidence="1">
    <location>
        <begin position="228"/>
        <end position="254"/>
    </location>
</feature>
<feature type="domain" description="MATH" evidence="3">
    <location>
        <begin position="341"/>
        <end position="472"/>
    </location>
</feature>
<dbReference type="CDD" id="cd00121">
    <property type="entry name" value="MATH"/>
    <property type="match status" value="1"/>
</dbReference>
<dbReference type="PROSITE" id="PS50097">
    <property type="entry name" value="BTB"/>
    <property type="match status" value="1"/>
</dbReference>
<accession>A0A8J5XQQ2</accession>
<dbReference type="Gene3D" id="2.60.210.10">
    <property type="entry name" value="Apoptosis, Tumor Necrosis Factor Receptor Associated Protein 2, Chain A"/>
    <property type="match status" value="1"/>
</dbReference>
<dbReference type="OrthoDB" id="19132at2759"/>
<feature type="domain" description="BTB" evidence="2">
    <location>
        <begin position="45"/>
        <end position="118"/>
    </location>
</feature>
<evidence type="ECO:0000259" key="3">
    <source>
        <dbReference type="PROSITE" id="PS50144"/>
    </source>
</evidence>
<dbReference type="InterPro" id="IPR002083">
    <property type="entry name" value="MATH/TRAF_dom"/>
</dbReference>
<dbReference type="PROSITE" id="PS50144">
    <property type="entry name" value="MATH"/>
    <property type="match status" value="1"/>
</dbReference>
<gene>
    <name evidence="4" type="ORF">KFE25_000552</name>
</gene>
<dbReference type="SMART" id="SM00875">
    <property type="entry name" value="BACK"/>
    <property type="match status" value="1"/>
</dbReference>
<dbReference type="AlphaFoldDB" id="A0A8J5XQQ2"/>
<protein>
    <recommendedName>
        <fullName evidence="6">BTB domain-containing protein</fullName>
    </recommendedName>
</protein>
<dbReference type="InterPro" id="IPR011333">
    <property type="entry name" value="SKP1/BTB/POZ_sf"/>
</dbReference>
<dbReference type="CDD" id="cd18186">
    <property type="entry name" value="BTB_POZ_ZBTB_KLHL-like"/>
    <property type="match status" value="1"/>
</dbReference>
<dbReference type="SUPFAM" id="SSF49599">
    <property type="entry name" value="TRAF domain-like"/>
    <property type="match status" value="1"/>
</dbReference>
<feature type="compositionally biased region" description="Low complexity" evidence="1">
    <location>
        <begin position="228"/>
        <end position="243"/>
    </location>
</feature>
<evidence type="ECO:0008006" key="6">
    <source>
        <dbReference type="Google" id="ProtNLM"/>
    </source>
</evidence>